<keyword evidence="3" id="KW-1185">Reference proteome</keyword>
<organism evidence="2 3">
    <name type="scientific">Lithospermum erythrorhizon</name>
    <name type="common">Purple gromwell</name>
    <name type="synonym">Lithospermum officinale var. erythrorhizon</name>
    <dbReference type="NCBI Taxonomy" id="34254"/>
    <lineage>
        <taxon>Eukaryota</taxon>
        <taxon>Viridiplantae</taxon>
        <taxon>Streptophyta</taxon>
        <taxon>Embryophyta</taxon>
        <taxon>Tracheophyta</taxon>
        <taxon>Spermatophyta</taxon>
        <taxon>Magnoliopsida</taxon>
        <taxon>eudicotyledons</taxon>
        <taxon>Gunneridae</taxon>
        <taxon>Pentapetalae</taxon>
        <taxon>asterids</taxon>
        <taxon>lamiids</taxon>
        <taxon>Boraginales</taxon>
        <taxon>Boraginaceae</taxon>
        <taxon>Boraginoideae</taxon>
        <taxon>Lithospermeae</taxon>
        <taxon>Lithospermum</taxon>
    </lineage>
</organism>
<dbReference type="AlphaFoldDB" id="A0AAV3PQD9"/>
<accession>A0AAV3PQD9</accession>
<dbReference type="Proteomes" id="UP001454036">
    <property type="component" value="Unassembled WGS sequence"/>
</dbReference>
<sequence>MGSGFQLDEDEDSSRPTTLDHDPGSNIGMDVGYADADDEADEELGHAYGSSNGLNEGLVDQIQFISWYSPSSADIYFLSETICYVDTAKLRLSKLLFPFSFGFDAAGHSGGL</sequence>
<comment type="caution">
    <text evidence="2">The sequence shown here is derived from an EMBL/GenBank/DDBJ whole genome shotgun (WGS) entry which is preliminary data.</text>
</comment>
<reference evidence="2 3" key="1">
    <citation type="submission" date="2024-01" db="EMBL/GenBank/DDBJ databases">
        <title>The complete chloroplast genome sequence of Lithospermum erythrorhizon: insights into the phylogenetic relationship among Boraginaceae species and the maternal lineages of purple gromwells.</title>
        <authorList>
            <person name="Okada T."/>
            <person name="Watanabe K."/>
        </authorList>
    </citation>
    <scope>NUCLEOTIDE SEQUENCE [LARGE SCALE GENOMIC DNA]</scope>
</reference>
<name>A0AAV3PQD9_LITER</name>
<gene>
    <name evidence="2" type="ORF">LIER_12050</name>
</gene>
<evidence type="ECO:0000256" key="1">
    <source>
        <dbReference type="SAM" id="MobiDB-lite"/>
    </source>
</evidence>
<evidence type="ECO:0000313" key="2">
    <source>
        <dbReference type="EMBL" id="GAA0153925.1"/>
    </source>
</evidence>
<evidence type="ECO:0000313" key="3">
    <source>
        <dbReference type="Proteomes" id="UP001454036"/>
    </source>
</evidence>
<protein>
    <submittedName>
        <fullName evidence="2">Uncharacterized protein</fullName>
    </submittedName>
</protein>
<feature type="region of interest" description="Disordered" evidence="1">
    <location>
        <begin position="1"/>
        <end position="35"/>
    </location>
</feature>
<dbReference type="EMBL" id="BAABME010002280">
    <property type="protein sequence ID" value="GAA0153925.1"/>
    <property type="molecule type" value="Genomic_DNA"/>
</dbReference>
<proteinExistence type="predicted"/>